<proteinExistence type="predicted"/>
<evidence type="ECO:0000256" key="1">
    <source>
        <dbReference type="SAM" id="SignalP"/>
    </source>
</evidence>
<feature type="chain" id="PRO_5025402900" description="Ecp2 effector protein domain-containing protein" evidence="1">
    <location>
        <begin position="28"/>
        <end position="223"/>
    </location>
</feature>
<feature type="signal peptide" evidence="1">
    <location>
        <begin position="1"/>
        <end position="27"/>
    </location>
</feature>
<protein>
    <recommendedName>
        <fullName evidence="4">Ecp2 effector protein domain-containing protein</fullName>
    </recommendedName>
</protein>
<accession>A0A6A6X8E8</accession>
<evidence type="ECO:0008006" key="4">
    <source>
        <dbReference type="Google" id="ProtNLM"/>
    </source>
</evidence>
<evidence type="ECO:0000313" key="2">
    <source>
        <dbReference type="EMBL" id="KAF2792531.1"/>
    </source>
</evidence>
<keyword evidence="3" id="KW-1185">Reference proteome</keyword>
<organism evidence="2 3">
    <name type="scientific">Melanomma pulvis-pyrius CBS 109.77</name>
    <dbReference type="NCBI Taxonomy" id="1314802"/>
    <lineage>
        <taxon>Eukaryota</taxon>
        <taxon>Fungi</taxon>
        <taxon>Dikarya</taxon>
        <taxon>Ascomycota</taxon>
        <taxon>Pezizomycotina</taxon>
        <taxon>Dothideomycetes</taxon>
        <taxon>Pleosporomycetidae</taxon>
        <taxon>Pleosporales</taxon>
        <taxon>Melanommataceae</taxon>
        <taxon>Melanomma</taxon>
    </lineage>
</organism>
<dbReference type="Proteomes" id="UP000799757">
    <property type="component" value="Unassembled WGS sequence"/>
</dbReference>
<dbReference type="AlphaFoldDB" id="A0A6A6X8E8"/>
<gene>
    <name evidence="2" type="ORF">K505DRAFT_326106</name>
</gene>
<sequence>MFFQLPTSVTMLFTLTAFALYPTIILAQQNCYRARKPFASTCALPNLHAMRQTLCSSTANWGEGFPFLSGHGVVLRLQDNCTTDNAPLGIDLTMTISSTVKDRGDCFNRTLSIIEKCVDTGGPITNGGEWYDLEKPDETFIWMQYLHIDPPATPDPCYDYPPPSYCTGYTEMAKKKDWKNSALDQLERRKALSMKGTHIDVDIAGNVLRKRFVSGDGTVVELE</sequence>
<dbReference type="EMBL" id="MU001966">
    <property type="protein sequence ID" value="KAF2792531.1"/>
    <property type="molecule type" value="Genomic_DNA"/>
</dbReference>
<name>A0A6A6X8E8_9PLEO</name>
<reference evidence="2" key="1">
    <citation type="journal article" date="2020" name="Stud. Mycol.">
        <title>101 Dothideomycetes genomes: a test case for predicting lifestyles and emergence of pathogens.</title>
        <authorList>
            <person name="Haridas S."/>
            <person name="Albert R."/>
            <person name="Binder M."/>
            <person name="Bloem J."/>
            <person name="Labutti K."/>
            <person name="Salamov A."/>
            <person name="Andreopoulos B."/>
            <person name="Baker S."/>
            <person name="Barry K."/>
            <person name="Bills G."/>
            <person name="Bluhm B."/>
            <person name="Cannon C."/>
            <person name="Castanera R."/>
            <person name="Culley D."/>
            <person name="Daum C."/>
            <person name="Ezra D."/>
            <person name="Gonzalez J."/>
            <person name="Henrissat B."/>
            <person name="Kuo A."/>
            <person name="Liang C."/>
            <person name="Lipzen A."/>
            <person name="Lutzoni F."/>
            <person name="Magnuson J."/>
            <person name="Mondo S."/>
            <person name="Nolan M."/>
            <person name="Ohm R."/>
            <person name="Pangilinan J."/>
            <person name="Park H.-J."/>
            <person name="Ramirez L."/>
            <person name="Alfaro M."/>
            <person name="Sun H."/>
            <person name="Tritt A."/>
            <person name="Yoshinaga Y."/>
            <person name="Zwiers L.-H."/>
            <person name="Turgeon B."/>
            <person name="Goodwin S."/>
            <person name="Spatafora J."/>
            <person name="Crous P."/>
            <person name="Grigoriev I."/>
        </authorList>
    </citation>
    <scope>NUCLEOTIDE SEQUENCE</scope>
    <source>
        <strain evidence="2">CBS 109.77</strain>
    </source>
</reference>
<keyword evidence="1" id="KW-0732">Signal</keyword>
<evidence type="ECO:0000313" key="3">
    <source>
        <dbReference type="Proteomes" id="UP000799757"/>
    </source>
</evidence>
<dbReference type="OrthoDB" id="3785627at2759"/>